<name>A8I4S1_AZOC5</name>
<dbReference type="InterPro" id="IPR011057">
    <property type="entry name" value="Mss4-like_sf"/>
</dbReference>
<sequence>MALQHYSGSCQCGAVAFEADLDLDRTATCNCSRCRRVGGILSFASPEGFRLNQGEEKLTEYRFNTGRISHFFCATCGIEPFGRGLAPTGEFKVAVNVRCLDGVDLKALTPREFDGASL</sequence>
<evidence type="ECO:0000313" key="5">
    <source>
        <dbReference type="EMBL" id="BAF87763.1"/>
    </source>
</evidence>
<dbReference type="Proteomes" id="UP000000270">
    <property type="component" value="Chromosome"/>
</dbReference>
<organism evidence="5 6">
    <name type="scientific">Azorhizobium caulinodans (strain ATCC 43989 / DSM 5975 / JCM 20966 / LMG 6465 / NBRC 14845 / NCIMB 13405 / ORS 571)</name>
    <dbReference type="NCBI Taxonomy" id="438753"/>
    <lineage>
        <taxon>Bacteria</taxon>
        <taxon>Pseudomonadati</taxon>
        <taxon>Pseudomonadota</taxon>
        <taxon>Alphaproteobacteria</taxon>
        <taxon>Hyphomicrobiales</taxon>
        <taxon>Xanthobacteraceae</taxon>
        <taxon>Azorhizobium</taxon>
    </lineage>
</organism>
<dbReference type="GO" id="GO:0046872">
    <property type="term" value="F:metal ion binding"/>
    <property type="evidence" value="ECO:0007669"/>
    <property type="project" value="UniProtKB-KW"/>
</dbReference>
<accession>A8I4S1</accession>
<reference evidence="5 6" key="4">
    <citation type="journal article" date="2009" name="Appl. Environ. Microbiol.">
        <title>Comparative genome-wide transcriptional profiling of Azorhizobium caulinodans ORS571 grown under free-living and symbiotic conditions.</title>
        <authorList>
            <person name="Tsukada S."/>
            <person name="Aono T."/>
            <person name="Akiba N."/>
            <person name="Lee KB."/>
            <person name="Liu CT."/>
            <person name="Toyazaki H."/>
            <person name="Oyaizu H."/>
        </authorList>
    </citation>
    <scope>NUCLEOTIDE SEQUENCE [LARGE SCALE GENOMIC DNA]</scope>
    <source>
        <strain evidence="6">ATCC 43989 / DSM 5975 / JCM 20966 / LMG 6465 / NBRC 14845 / NCIMB 13405 / ORS 571</strain>
    </source>
</reference>
<protein>
    <submittedName>
        <fullName evidence="5">Putative glutathione-dependent formaldehyde-activating protein</fullName>
    </submittedName>
</protein>
<evidence type="ECO:0000313" key="6">
    <source>
        <dbReference type="Proteomes" id="UP000000270"/>
    </source>
</evidence>
<evidence type="ECO:0000256" key="1">
    <source>
        <dbReference type="ARBA" id="ARBA00005495"/>
    </source>
</evidence>
<dbReference type="GO" id="GO:0016846">
    <property type="term" value="F:carbon-sulfur lyase activity"/>
    <property type="evidence" value="ECO:0007669"/>
    <property type="project" value="InterPro"/>
</dbReference>
<dbReference type="SUPFAM" id="SSF51316">
    <property type="entry name" value="Mss4-like"/>
    <property type="match status" value="1"/>
</dbReference>
<dbReference type="KEGG" id="azc:AZC_1765"/>
<dbReference type="Gene3D" id="2.170.150.70">
    <property type="match status" value="1"/>
</dbReference>
<evidence type="ECO:0000256" key="3">
    <source>
        <dbReference type="ARBA" id="ARBA00022833"/>
    </source>
</evidence>
<dbReference type="EMBL" id="AP009384">
    <property type="protein sequence ID" value="BAF87763.1"/>
    <property type="molecule type" value="Genomic_DNA"/>
</dbReference>
<comment type="similarity">
    <text evidence="1">Belongs to the Gfa family.</text>
</comment>
<evidence type="ECO:0000256" key="2">
    <source>
        <dbReference type="ARBA" id="ARBA00022723"/>
    </source>
</evidence>
<keyword evidence="2" id="KW-0479">Metal-binding</keyword>
<keyword evidence="3" id="KW-0862">Zinc</keyword>
<dbReference type="HOGENOM" id="CLU_055491_7_4_5"/>
<dbReference type="AlphaFoldDB" id="A8I4S1"/>
<reference evidence="5 6" key="3">
    <citation type="journal article" date="2008" name="BMC Genomics">
        <title>The genome of the versatile nitrogen fixer Azorhizobium caulinodans ORS571.</title>
        <authorList>
            <person name="Lee KB."/>
            <person name="Backer P.D."/>
            <person name="Aono T."/>
            <person name="Liu CT."/>
            <person name="Suzuki S."/>
            <person name="Suzuki T."/>
            <person name="Kaneko T."/>
            <person name="Yamada M."/>
            <person name="Tabata S."/>
            <person name="Kupfer D.M."/>
            <person name="Najar F.Z."/>
            <person name="Wiley G.B."/>
            <person name="Roe B."/>
            <person name="Binnewies T.T."/>
            <person name="Ussery D.W."/>
            <person name="D'Haeze W."/>
            <person name="Herder J.D."/>
            <person name="Gevers D."/>
            <person name="Vereecke D."/>
            <person name="Holsters M."/>
            <person name="Oyaizu H."/>
        </authorList>
    </citation>
    <scope>NUCLEOTIDE SEQUENCE [LARGE SCALE GENOMIC DNA]</scope>
    <source>
        <strain evidence="6">ATCC 43989 / DSM 5975 / JCM 20966 / LMG 6465 / NBRC 14845 / NCIMB 13405 / ORS 571</strain>
    </source>
</reference>
<evidence type="ECO:0000259" key="4">
    <source>
        <dbReference type="PROSITE" id="PS51891"/>
    </source>
</evidence>
<dbReference type="STRING" id="438753.AZC_1765"/>
<dbReference type="PROSITE" id="PS51891">
    <property type="entry name" value="CENP_V_GFA"/>
    <property type="match status" value="1"/>
</dbReference>
<gene>
    <name evidence="5" type="ordered locus">AZC_1765</name>
</gene>
<reference evidence="5 6" key="5">
    <citation type="journal article" date="2010" name="Appl. Environ. Microbiol.">
        <title>phrR-like gene praR of Azorhizobium caulinodans ORS571 is essential for symbiosis with Sesbania rostrata and is involved in expression of reb genes.</title>
        <authorList>
            <person name="Akiba N."/>
            <person name="Aono T."/>
            <person name="Toyazaki H."/>
            <person name="Sato S."/>
            <person name="Oyaizu H."/>
        </authorList>
    </citation>
    <scope>NUCLEOTIDE SEQUENCE [LARGE SCALE GENOMIC DNA]</scope>
    <source>
        <strain evidence="6">ATCC 43989 / DSM 5975 / JCM 20966 / LMG 6465 / NBRC 14845 / NCIMB 13405 / ORS 571</strain>
    </source>
</reference>
<proteinExistence type="inferred from homology"/>
<feature type="domain" description="CENP-V/GFA" evidence="4">
    <location>
        <begin position="6"/>
        <end position="114"/>
    </location>
</feature>
<keyword evidence="6" id="KW-1185">Reference proteome</keyword>
<dbReference type="InterPro" id="IPR006913">
    <property type="entry name" value="CENP-V/GFA"/>
</dbReference>
<dbReference type="InterPro" id="IPR052355">
    <property type="entry name" value="CENP-V-like"/>
</dbReference>
<reference evidence="5 6" key="6">
    <citation type="journal article" date="2011" name="Appl. Environ. Microbiol.">
        <title>Involvement of the azorhizobial chromosome partition gene (parA) in the onset of bacteroid differentiation during Sesbania rostrata stem nodule development.</title>
        <authorList>
            <person name="Liu CT."/>
            <person name="Lee KB."/>
            <person name="Wang YS."/>
            <person name="Peng MH."/>
            <person name="Lee KT."/>
            <person name="Suzuki S."/>
            <person name="Suzuki T."/>
            <person name="Oyaizu H."/>
        </authorList>
    </citation>
    <scope>NUCLEOTIDE SEQUENCE [LARGE SCALE GENOMIC DNA]</scope>
    <source>
        <strain evidence="6">ATCC 43989 / DSM 5975 / JCM 20966 / LMG 6465 / NBRC 14845 / NCIMB 13405 / ORS 571</strain>
    </source>
</reference>
<dbReference type="PANTHER" id="PTHR28620:SF1">
    <property type="entry name" value="CENP-V_GFA DOMAIN-CONTAINING PROTEIN"/>
    <property type="match status" value="1"/>
</dbReference>
<dbReference type="eggNOG" id="COG3791">
    <property type="taxonomic scope" value="Bacteria"/>
</dbReference>
<dbReference type="Pfam" id="PF04828">
    <property type="entry name" value="GFA"/>
    <property type="match status" value="1"/>
</dbReference>
<dbReference type="PANTHER" id="PTHR28620">
    <property type="entry name" value="CENTROMERE PROTEIN V"/>
    <property type="match status" value="1"/>
</dbReference>
<dbReference type="RefSeq" id="WP_012170293.1">
    <property type="nucleotide sequence ID" value="NC_009937.1"/>
</dbReference>
<reference evidence="6" key="2">
    <citation type="submission" date="2007-04" db="EMBL/GenBank/DDBJ databases">
        <title>Complete genome sequence of the nitrogen-fixing bacterium Azorhizobium caulinodans ORS571.</title>
        <authorList>
            <person name="Lee K.B."/>
            <person name="Backer P.D."/>
            <person name="Aono T."/>
            <person name="Liu C.T."/>
            <person name="Suzuki S."/>
            <person name="Suzuki T."/>
            <person name="Kaneko T."/>
            <person name="Yamada M."/>
            <person name="Tabata S."/>
            <person name="Kupfer D.M."/>
            <person name="Najar F.Z."/>
            <person name="Wiley G.B."/>
            <person name="Roe B."/>
            <person name="Binnewies T."/>
            <person name="Ussery D."/>
            <person name="Vereecke D."/>
            <person name="Gevers D."/>
            <person name="Holsters M."/>
            <person name="Oyaizu H."/>
        </authorList>
    </citation>
    <scope>NUCLEOTIDE SEQUENCE [LARGE SCALE GENOMIC DNA]</scope>
    <source>
        <strain evidence="6">ATCC 43989 / DSM 5975 / JCM 20966 / LMG 6465 / NBRC 14845 / NCIMB 13405 / ORS 571</strain>
    </source>
</reference>
<reference evidence="5 6" key="1">
    <citation type="journal article" date="2007" name="Appl. Environ. Microbiol.">
        <title>Rhizobial factors required for stem nodule maturation and maintenance in Sesbania rostrata-Azorhizobium caulinodans ORS571 symbiosis.</title>
        <authorList>
            <person name="Suzuki S."/>
            <person name="Aono T."/>
            <person name="Lee KB."/>
            <person name="Suzuki T."/>
            <person name="Liu CT."/>
            <person name="Miwa H."/>
            <person name="Wakao S."/>
            <person name="Iki T."/>
            <person name="Oyaizu H."/>
        </authorList>
    </citation>
    <scope>NUCLEOTIDE SEQUENCE [LARGE SCALE GENOMIC DNA]</scope>
    <source>
        <strain evidence="6">ATCC 43989 / DSM 5975 / JCM 20966 / LMG 6465 / NBRC 14845 / NCIMB 13405 / ORS 571</strain>
    </source>
</reference>